<dbReference type="GO" id="GO:0006302">
    <property type="term" value="P:double-strand break repair"/>
    <property type="evidence" value="ECO:0007669"/>
    <property type="project" value="InterPro"/>
</dbReference>
<dbReference type="EMBL" id="JAODUO010000626">
    <property type="protein sequence ID" value="KAK2176981.1"/>
    <property type="molecule type" value="Genomic_DNA"/>
</dbReference>
<comment type="caution">
    <text evidence="1">The sequence shown here is derived from an EMBL/GenBank/DDBJ whole genome shotgun (WGS) entry which is preliminary data.</text>
</comment>
<protein>
    <submittedName>
        <fullName evidence="1">Uncharacterized protein</fullName>
    </submittedName>
</protein>
<name>A0AAD9NQM1_RIDPI</name>
<dbReference type="InterPro" id="IPR038892">
    <property type="entry name" value="SMCHD1"/>
</dbReference>
<dbReference type="AlphaFoldDB" id="A0AAD9NQM1"/>
<dbReference type="Proteomes" id="UP001209878">
    <property type="component" value="Unassembled WGS sequence"/>
</dbReference>
<evidence type="ECO:0000313" key="2">
    <source>
        <dbReference type="Proteomes" id="UP001209878"/>
    </source>
</evidence>
<dbReference type="SUPFAM" id="SSF55874">
    <property type="entry name" value="ATPase domain of HSP90 chaperone/DNA topoisomerase II/histidine kinase"/>
    <property type="match status" value="1"/>
</dbReference>
<gene>
    <name evidence="1" type="ORF">NP493_627g01019</name>
</gene>
<accession>A0AAD9NQM1</accession>
<proteinExistence type="predicted"/>
<organism evidence="1 2">
    <name type="scientific">Ridgeia piscesae</name>
    <name type="common">Tubeworm</name>
    <dbReference type="NCBI Taxonomy" id="27915"/>
    <lineage>
        <taxon>Eukaryota</taxon>
        <taxon>Metazoa</taxon>
        <taxon>Spiralia</taxon>
        <taxon>Lophotrochozoa</taxon>
        <taxon>Annelida</taxon>
        <taxon>Polychaeta</taxon>
        <taxon>Sedentaria</taxon>
        <taxon>Canalipalpata</taxon>
        <taxon>Sabellida</taxon>
        <taxon>Siboglinidae</taxon>
        <taxon>Ridgeia</taxon>
    </lineage>
</organism>
<dbReference type="PANTHER" id="PTHR22640:SF2">
    <property type="entry name" value="STRUCTURAL MAINTENANCE OF CHROMOSOMES FLEXIBLE HINGE DOMAIN-CONTAINING PROTEIN 1"/>
    <property type="match status" value="1"/>
</dbReference>
<evidence type="ECO:0000313" key="1">
    <source>
        <dbReference type="EMBL" id="KAK2176981.1"/>
    </source>
</evidence>
<dbReference type="Pfam" id="PF13589">
    <property type="entry name" value="HATPase_c_3"/>
    <property type="match status" value="1"/>
</dbReference>
<dbReference type="InterPro" id="IPR036890">
    <property type="entry name" value="HATPase_C_sf"/>
</dbReference>
<reference evidence="1" key="1">
    <citation type="journal article" date="2023" name="Mol. Biol. Evol.">
        <title>Third-Generation Sequencing Reveals the Adaptive Role of the Epigenome in Three Deep-Sea Polychaetes.</title>
        <authorList>
            <person name="Perez M."/>
            <person name="Aroh O."/>
            <person name="Sun Y."/>
            <person name="Lan Y."/>
            <person name="Juniper S.K."/>
            <person name="Young C.R."/>
            <person name="Angers B."/>
            <person name="Qian P.Y."/>
        </authorList>
    </citation>
    <scope>NUCLEOTIDE SEQUENCE</scope>
    <source>
        <strain evidence="1">R07B-5</strain>
    </source>
</reference>
<dbReference type="PANTHER" id="PTHR22640">
    <property type="entry name" value="STRUCTURAL MAINTENANCE OF CHROMOSOMES FLEXIBLE HINGE DOMAIN-CONTAINING PROTEIN 1"/>
    <property type="match status" value="1"/>
</dbReference>
<keyword evidence="2" id="KW-1185">Reference proteome</keyword>
<sequence>MASHRERFSSGGTLVEGKKGDGIFVFDRRKGDSDEVSLELDGLTNFKTFRDKIRQIFSIADNDTYVITTTSREEIKDDESWGFVEAGDTLYILQNVTQELTAQAHERVNYLPHYDTIVKGGMYEYYASEGQNPLPYAIAELIDNALAATAENVGPRNIEIRLHLDENYPSRNMVIVLDNGKGMTSPQLNNWAIYRLSKFIRRERKGHGSDGEVSLLPNAPRSLNSDISYFGVGGKQAIFFIGNSTRMITRGHGSKDVHEMKISKDDFEQKEKNHEAIYSGYIRNRMPGDTTHVVNEDDFLKAVIEEEVGKESFTTVVISGINPTHVPYLKTYMTQWTRQLAYVAVVPFSCNANSLM</sequence>
<dbReference type="Gene3D" id="3.30.565.10">
    <property type="entry name" value="Histidine kinase-like ATPase, C-terminal domain"/>
    <property type="match status" value="1"/>
</dbReference>